<gene>
    <name evidence="8" type="ORF">VITFI_CDS3170</name>
</gene>
<dbReference type="GO" id="GO:0003677">
    <property type="term" value="F:DNA binding"/>
    <property type="evidence" value="ECO:0007669"/>
    <property type="project" value="UniProtKB-UniRule"/>
</dbReference>
<dbReference type="GO" id="GO:0015074">
    <property type="term" value="P:DNA integration"/>
    <property type="evidence" value="ECO:0007669"/>
    <property type="project" value="UniProtKB-KW"/>
</dbReference>
<dbReference type="Pfam" id="PF13495">
    <property type="entry name" value="Phage_int_SAM_4"/>
    <property type="match status" value="1"/>
</dbReference>
<dbReference type="InterPro" id="IPR013762">
    <property type="entry name" value="Integrase-like_cat_sf"/>
</dbReference>
<keyword evidence="3 5" id="KW-0238">DNA-binding</keyword>
<dbReference type="InterPro" id="IPR004107">
    <property type="entry name" value="Integrase_SAM-like_N"/>
</dbReference>
<dbReference type="GO" id="GO:0006310">
    <property type="term" value="P:DNA recombination"/>
    <property type="evidence" value="ECO:0007669"/>
    <property type="project" value="UniProtKB-KW"/>
</dbReference>
<dbReference type="RefSeq" id="WP_408645590.1">
    <property type="nucleotide sequence ID" value="NZ_CP022423.1"/>
</dbReference>
<proteinExistence type="inferred from homology"/>
<keyword evidence="4" id="KW-0233">DNA recombination</keyword>
<evidence type="ECO:0000256" key="5">
    <source>
        <dbReference type="PROSITE-ProRule" id="PRU01248"/>
    </source>
</evidence>
<dbReference type="AlphaFoldDB" id="A0A221KJB9"/>
<dbReference type="InterPro" id="IPR044068">
    <property type="entry name" value="CB"/>
</dbReference>
<evidence type="ECO:0000256" key="2">
    <source>
        <dbReference type="ARBA" id="ARBA00022908"/>
    </source>
</evidence>
<organism evidence="8 9">
    <name type="scientific">Vitreoscilla filiformis</name>
    <dbReference type="NCBI Taxonomy" id="63"/>
    <lineage>
        <taxon>Bacteria</taxon>
        <taxon>Pseudomonadati</taxon>
        <taxon>Pseudomonadota</taxon>
        <taxon>Betaproteobacteria</taxon>
        <taxon>Neisseriales</taxon>
        <taxon>Neisseriaceae</taxon>
        <taxon>Vitreoscilla</taxon>
    </lineage>
</organism>
<comment type="similarity">
    <text evidence="1">Belongs to the 'phage' integrase family.</text>
</comment>
<dbReference type="NCBIfam" id="TIGR02249">
    <property type="entry name" value="integrase_gron"/>
    <property type="match status" value="1"/>
</dbReference>
<dbReference type="PROSITE" id="PS51898">
    <property type="entry name" value="TYR_RECOMBINASE"/>
    <property type="match status" value="1"/>
</dbReference>
<dbReference type="EMBL" id="CP022423">
    <property type="protein sequence ID" value="ASM78947.1"/>
    <property type="molecule type" value="Genomic_DNA"/>
</dbReference>
<name>A0A221KJB9_VITFI</name>
<dbReference type="CDD" id="cd01193">
    <property type="entry name" value="INT_IntI_C"/>
    <property type="match status" value="1"/>
</dbReference>
<evidence type="ECO:0000256" key="1">
    <source>
        <dbReference type="ARBA" id="ARBA00008857"/>
    </source>
</evidence>
<dbReference type="InterPro" id="IPR011946">
    <property type="entry name" value="Integrase_integron-type"/>
</dbReference>
<protein>
    <submittedName>
        <fullName evidence="8">Class I integron integrase</fullName>
    </submittedName>
</protein>
<dbReference type="InterPro" id="IPR011010">
    <property type="entry name" value="DNA_brk_join_enz"/>
</dbReference>
<feature type="domain" description="Core-binding (CB)" evidence="7">
    <location>
        <begin position="9"/>
        <end position="89"/>
    </location>
</feature>
<keyword evidence="2" id="KW-0229">DNA integration</keyword>
<dbReference type="PANTHER" id="PTHR30349">
    <property type="entry name" value="PHAGE INTEGRASE-RELATED"/>
    <property type="match status" value="1"/>
</dbReference>
<evidence type="ECO:0000313" key="9">
    <source>
        <dbReference type="Proteomes" id="UP000199729"/>
    </source>
</evidence>
<evidence type="ECO:0000256" key="4">
    <source>
        <dbReference type="ARBA" id="ARBA00023172"/>
    </source>
</evidence>
<dbReference type="NCBIfam" id="NF011946">
    <property type="entry name" value="PRK15417.1"/>
    <property type="match status" value="1"/>
</dbReference>
<dbReference type="InterPro" id="IPR050090">
    <property type="entry name" value="Tyrosine_recombinase_XerCD"/>
</dbReference>
<keyword evidence="9" id="KW-1185">Reference proteome</keyword>
<dbReference type="SUPFAM" id="SSF56349">
    <property type="entry name" value="DNA breaking-rejoining enzymes"/>
    <property type="match status" value="1"/>
</dbReference>
<dbReference type="Gene3D" id="1.10.150.130">
    <property type="match status" value="1"/>
</dbReference>
<dbReference type="Gene3D" id="1.10.443.10">
    <property type="entry name" value="Intergrase catalytic core"/>
    <property type="match status" value="1"/>
</dbReference>
<evidence type="ECO:0000259" key="7">
    <source>
        <dbReference type="PROSITE" id="PS51900"/>
    </source>
</evidence>
<dbReference type="InterPro" id="IPR002104">
    <property type="entry name" value="Integrase_catalytic"/>
</dbReference>
<sequence length="346" mass="38406">MSAPPASPERLLDRVRACLRYLHYSLRTEEAYVRWIVAFVRFHGLKHPAHMGGPEVEAFLSHISHAGQVSASTHRQALSALLFLYSKVLGQDLPWMQEIHRPRASPRLPVVLGVQEVQAVLAQLEGEHALLARLLYGTGMRLMEGLRLRVKDLDFERMTVIVREGKGGKDRAVMLPAALIRELRQQLQRGHALWTQDQAEGRAGVQMPPALARKYARAAQSWSWFWVFPQAQRSVDPRTGAVQRHHLVDNAFQRAFKQAVARAQIAKAASPHTLRHSFATHLLQSGYDIRTVQELLGHSDVSTTMIYTHVLKVGGGGVRSPLDMLTGLQPSSSSALSSSAGGVSVR</sequence>
<dbReference type="InterPro" id="IPR010998">
    <property type="entry name" value="Integrase_recombinase_N"/>
</dbReference>
<dbReference type="KEGG" id="vff:VITFI_CDS3170"/>
<reference evidence="8 9" key="1">
    <citation type="submission" date="2017-07" db="EMBL/GenBank/DDBJ databases">
        <title>Complete Genome Sequence of the cosmetic ferment Vitreoscilla filiformis (ATCC15551).</title>
        <authorList>
            <person name="Contreras S."/>
            <person name="Sagory-Zalkind P."/>
            <person name="Blanquart H."/>
            <person name="Iltis A."/>
            <person name="Morand S.C."/>
        </authorList>
    </citation>
    <scope>NUCLEOTIDE SEQUENCE [LARGE SCALE GENOMIC DNA]</scope>
    <source>
        <strain evidence="8 9">ATCC 15551</strain>
    </source>
</reference>
<feature type="domain" description="Tyr recombinase" evidence="6">
    <location>
        <begin position="107"/>
        <end position="323"/>
    </location>
</feature>
<evidence type="ECO:0000256" key="3">
    <source>
        <dbReference type="ARBA" id="ARBA00023125"/>
    </source>
</evidence>
<dbReference type="PROSITE" id="PS51900">
    <property type="entry name" value="CB"/>
    <property type="match status" value="1"/>
</dbReference>
<evidence type="ECO:0000259" key="6">
    <source>
        <dbReference type="PROSITE" id="PS51898"/>
    </source>
</evidence>
<evidence type="ECO:0000313" key="8">
    <source>
        <dbReference type="EMBL" id="ASM78947.1"/>
    </source>
</evidence>
<dbReference type="Pfam" id="PF00589">
    <property type="entry name" value="Phage_integrase"/>
    <property type="match status" value="1"/>
</dbReference>
<dbReference type="Proteomes" id="UP000199729">
    <property type="component" value="Chromosome"/>
</dbReference>
<accession>A0A221KJB9</accession>
<dbReference type="PANTHER" id="PTHR30349:SF64">
    <property type="entry name" value="PROPHAGE INTEGRASE INTD-RELATED"/>
    <property type="match status" value="1"/>
</dbReference>